<keyword evidence="3" id="KW-1185">Reference proteome</keyword>
<dbReference type="Proteomes" id="UP000741013">
    <property type="component" value="Unassembled WGS sequence"/>
</dbReference>
<keyword evidence="1" id="KW-0472">Membrane</keyword>
<evidence type="ECO:0000313" key="3">
    <source>
        <dbReference type="Proteomes" id="UP000741013"/>
    </source>
</evidence>
<dbReference type="EMBL" id="JAGGMS010000001">
    <property type="protein sequence ID" value="MBP2186067.1"/>
    <property type="molecule type" value="Genomic_DNA"/>
</dbReference>
<organism evidence="2 3">
    <name type="scientific">Amycolatopsis magusensis</name>
    <dbReference type="NCBI Taxonomy" id="882444"/>
    <lineage>
        <taxon>Bacteria</taxon>
        <taxon>Bacillati</taxon>
        <taxon>Actinomycetota</taxon>
        <taxon>Actinomycetes</taxon>
        <taxon>Pseudonocardiales</taxon>
        <taxon>Pseudonocardiaceae</taxon>
        <taxon>Amycolatopsis</taxon>
    </lineage>
</organism>
<proteinExistence type="predicted"/>
<protein>
    <submittedName>
        <fullName evidence="2">Uncharacterized protein</fullName>
    </submittedName>
</protein>
<sequence length="72" mass="7248">MPESMYGRVRTLVVAVAWAGVPFGGLLGGMLIARTARLWCGLPGDHDGAGAAAVDGGRMVHKGQSRAGSAVG</sequence>
<keyword evidence="1" id="KW-1133">Transmembrane helix</keyword>
<evidence type="ECO:0000256" key="1">
    <source>
        <dbReference type="SAM" id="Phobius"/>
    </source>
</evidence>
<evidence type="ECO:0000313" key="2">
    <source>
        <dbReference type="EMBL" id="MBP2186067.1"/>
    </source>
</evidence>
<feature type="transmembrane region" description="Helical" evidence="1">
    <location>
        <begin position="12"/>
        <end position="33"/>
    </location>
</feature>
<accession>A0ABS4Q303</accession>
<gene>
    <name evidence="2" type="ORF">JOM49_007593</name>
</gene>
<comment type="caution">
    <text evidence="2">The sequence shown here is derived from an EMBL/GenBank/DDBJ whole genome shotgun (WGS) entry which is preliminary data.</text>
</comment>
<reference evidence="2 3" key="1">
    <citation type="submission" date="2021-03" db="EMBL/GenBank/DDBJ databases">
        <title>Sequencing the genomes of 1000 actinobacteria strains.</title>
        <authorList>
            <person name="Klenk H.-P."/>
        </authorList>
    </citation>
    <scope>NUCLEOTIDE SEQUENCE [LARGE SCALE GENOMIC DNA]</scope>
    <source>
        <strain evidence="2 3">DSM 45510</strain>
    </source>
</reference>
<keyword evidence="1" id="KW-0812">Transmembrane</keyword>
<name>A0ABS4Q303_9PSEU</name>